<keyword evidence="2" id="KW-1185">Reference proteome</keyword>
<dbReference type="WBParaSite" id="ECPE_0000904101-mRNA-1">
    <property type="protein sequence ID" value="ECPE_0000904101-mRNA-1"/>
    <property type="gene ID" value="ECPE_0000904101"/>
</dbReference>
<dbReference type="Proteomes" id="UP000272942">
    <property type="component" value="Unassembled WGS sequence"/>
</dbReference>
<dbReference type="EMBL" id="UZAN01046795">
    <property type="protein sequence ID" value="VDP84591.1"/>
    <property type="molecule type" value="Genomic_DNA"/>
</dbReference>
<evidence type="ECO:0000313" key="2">
    <source>
        <dbReference type="Proteomes" id="UP000272942"/>
    </source>
</evidence>
<protein>
    <submittedName>
        <fullName evidence="3">Secreted protein</fullName>
    </submittedName>
</protein>
<reference evidence="1 2" key="2">
    <citation type="submission" date="2018-11" db="EMBL/GenBank/DDBJ databases">
        <authorList>
            <consortium name="Pathogen Informatics"/>
        </authorList>
    </citation>
    <scope>NUCLEOTIDE SEQUENCE [LARGE SCALE GENOMIC DNA]</scope>
    <source>
        <strain evidence="1 2">Egypt</strain>
    </source>
</reference>
<dbReference type="AlphaFoldDB" id="A0A183APX8"/>
<evidence type="ECO:0000313" key="1">
    <source>
        <dbReference type="EMBL" id="VDP84591.1"/>
    </source>
</evidence>
<reference evidence="3" key="1">
    <citation type="submission" date="2016-06" db="UniProtKB">
        <authorList>
            <consortium name="WormBaseParasite"/>
        </authorList>
    </citation>
    <scope>IDENTIFICATION</scope>
</reference>
<gene>
    <name evidence="1" type="ORF">ECPE_LOCUS9013</name>
</gene>
<proteinExistence type="predicted"/>
<organism evidence="3">
    <name type="scientific">Echinostoma caproni</name>
    <dbReference type="NCBI Taxonomy" id="27848"/>
    <lineage>
        <taxon>Eukaryota</taxon>
        <taxon>Metazoa</taxon>
        <taxon>Spiralia</taxon>
        <taxon>Lophotrochozoa</taxon>
        <taxon>Platyhelminthes</taxon>
        <taxon>Trematoda</taxon>
        <taxon>Digenea</taxon>
        <taxon>Plagiorchiida</taxon>
        <taxon>Echinostomata</taxon>
        <taxon>Echinostomatoidea</taxon>
        <taxon>Echinostomatidae</taxon>
        <taxon>Echinostoma</taxon>
    </lineage>
</organism>
<sequence length="100" mass="10917">MLFSPVSQALSVASRGLSVGCTDSVPVFSLPLSPIVWPLQVRGQAHRLRGTEVLHLQSIGLFGVRETWLVCPTCRIIQTTNKPDGTVIQRNSCNTTTTIR</sequence>
<accession>A0A183APX8</accession>
<name>A0A183APX8_9TREM</name>
<evidence type="ECO:0000313" key="3">
    <source>
        <dbReference type="WBParaSite" id="ECPE_0000904101-mRNA-1"/>
    </source>
</evidence>